<protein>
    <submittedName>
        <fullName evidence="1">Uncharacterized protein</fullName>
    </submittedName>
</protein>
<proteinExistence type="predicted"/>
<evidence type="ECO:0000313" key="2">
    <source>
        <dbReference type="Proteomes" id="UP001272242"/>
    </source>
</evidence>
<keyword evidence="2" id="KW-1185">Reference proteome</keyword>
<organism evidence="1 2">
    <name type="scientific">Gemmata algarum</name>
    <dbReference type="NCBI Taxonomy" id="2975278"/>
    <lineage>
        <taxon>Bacteria</taxon>
        <taxon>Pseudomonadati</taxon>
        <taxon>Planctomycetota</taxon>
        <taxon>Planctomycetia</taxon>
        <taxon>Gemmatales</taxon>
        <taxon>Gemmataceae</taxon>
        <taxon>Gemmata</taxon>
    </lineage>
</organism>
<dbReference type="RefSeq" id="WP_320685488.1">
    <property type="nucleotide sequence ID" value="NZ_JAXBLV010000036.1"/>
</dbReference>
<evidence type="ECO:0000313" key="1">
    <source>
        <dbReference type="EMBL" id="MDY3558589.1"/>
    </source>
</evidence>
<comment type="caution">
    <text evidence="1">The sequence shown here is derived from an EMBL/GenBank/DDBJ whole genome shotgun (WGS) entry which is preliminary data.</text>
</comment>
<sequence>MERTAARDAAVQVSYLFGYQRARMHVRVVETWAYHSDGRRRAPEKVTAPTWEQIEAAIRRLDGLERPILFLWASDDPALQMVDEFSERLEVLGGAGVWWLAGTFGGYFQRRLLDPVRGPEEVELYPRQVELGFGAPARHVTRDIGQVLLAARHYAEHGGFEPALPWE</sequence>
<name>A0ABU5EUE5_9BACT</name>
<gene>
    <name evidence="1" type="ORF">R5W23_005710</name>
</gene>
<dbReference type="Proteomes" id="UP001272242">
    <property type="component" value="Unassembled WGS sequence"/>
</dbReference>
<reference evidence="2" key="1">
    <citation type="journal article" date="2023" name="Mar. Drugs">
        <title>Gemmata algarum, a Novel Planctomycete Isolated from an Algal Mat, Displays Antimicrobial Activity.</title>
        <authorList>
            <person name="Kumar G."/>
            <person name="Kallscheuer N."/>
            <person name="Kashif M."/>
            <person name="Ahamad S."/>
            <person name="Jagadeeshwari U."/>
            <person name="Pannikurungottu S."/>
            <person name="Haufschild T."/>
            <person name="Kabuu M."/>
            <person name="Sasikala C."/>
            <person name="Jogler C."/>
            <person name="Ramana C."/>
        </authorList>
    </citation>
    <scope>NUCLEOTIDE SEQUENCE [LARGE SCALE GENOMIC DNA]</scope>
    <source>
        <strain evidence="2">JC673</strain>
    </source>
</reference>
<accession>A0ABU5EUE5</accession>
<dbReference type="EMBL" id="JAXBLV010000036">
    <property type="protein sequence ID" value="MDY3558589.1"/>
    <property type="molecule type" value="Genomic_DNA"/>
</dbReference>